<evidence type="ECO:0000259" key="2">
    <source>
        <dbReference type="Pfam" id="PF07883"/>
    </source>
</evidence>
<dbReference type="Proteomes" id="UP000325372">
    <property type="component" value="Unassembled WGS sequence"/>
</dbReference>
<reference evidence="3 4" key="1">
    <citation type="submission" date="2019-09" db="EMBL/GenBank/DDBJ databases">
        <title>Wenzhouxiangella sp. Genome sequencing and assembly.</title>
        <authorList>
            <person name="Zhang R."/>
        </authorList>
    </citation>
    <scope>NUCLEOTIDE SEQUENCE [LARGE SCALE GENOMIC DNA]</scope>
    <source>
        <strain evidence="3 4">W260</strain>
    </source>
</reference>
<dbReference type="InterPro" id="IPR013096">
    <property type="entry name" value="Cupin_2"/>
</dbReference>
<dbReference type="SUPFAM" id="SSF51182">
    <property type="entry name" value="RmlC-like cupins"/>
    <property type="match status" value="1"/>
</dbReference>
<comment type="caution">
    <text evidence="3">The sequence shown here is derived from an EMBL/GenBank/DDBJ whole genome shotgun (WGS) entry which is preliminary data.</text>
</comment>
<accession>A0A5N0T447</accession>
<sequence>MMLATRTGLLALFVLGVASPAIARDEAPKAVTVKELARTTTSWDGVDLPRYPQGTPEITILKYTIPGNTILPWHRHPVINAGYMLSGRLKVVTRTGETLQLSAGETITETVHTWHQGINEHPEPVEILVFYAGAVGEELVEKEE</sequence>
<dbReference type="AlphaFoldDB" id="A0A5N0T447"/>
<dbReference type="Pfam" id="PF07883">
    <property type="entry name" value="Cupin_2"/>
    <property type="match status" value="1"/>
</dbReference>
<keyword evidence="1" id="KW-0732">Signal</keyword>
<dbReference type="InterPro" id="IPR014710">
    <property type="entry name" value="RmlC-like_jellyroll"/>
</dbReference>
<proteinExistence type="predicted"/>
<organism evidence="3 4">
    <name type="scientific">Marinihelvus fidelis</name>
    <dbReference type="NCBI Taxonomy" id="2613842"/>
    <lineage>
        <taxon>Bacteria</taxon>
        <taxon>Pseudomonadati</taxon>
        <taxon>Pseudomonadota</taxon>
        <taxon>Gammaproteobacteria</taxon>
        <taxon>Chromatiales</taxon>
        <taxon>Wenzhouxiangellaceae</taxon>
        <taxon>Marinihelvus</taxon>
    </lineage>
</organism>
<dbReference type="InterPro" id="IPR011051">
    <property type="entry name" value="RmlC_Cupin_sf"/>
</dbReference>
<feature type="domain" description="Cupin type-2" evidence="2">
    <location>
        <begin position="64"/>
        <end position="131"/>
    </location>
</feature>
<protein>
    <submittedName>
        <fullName evidence="3">Cupin domain-containing protein</fullName>
    </submittedName>
</protein>
<dbReference type="CDD" id="cd02236">
    <property type="entry name" value="cupin_CV2614-like"/>
    <property type="match status" value="1"/>
</dbReference>
<dbReference type="Gene3D" id="2.60.120.10">
    <property type="entry name" value="Jelly Rolls"/>
    <property type="match status" value="1"/>
</dbReference>
<feature type="signal peptide" evidence="1">
    <location>
        <begin position="1"/>
        <end position="23"/>
    </location>
</feature>
<evidence type="ECO:0000256" key="1">
    <source>
        <dbReference type="SAM" id="SignalP"/>
    </source>
</evidence>
<name>A0A5N0T447_9GAMM</name>
<evidence type="ECO:0000313" key="3">
    <source>
        <dbReference type="EMBL" id="KAA9129632.1"/>
    </source>
</evidence>
<dbReference type="EMBL" id="VYXP01000013">
    <property type="protein sequence ID" value="KAA9129632.1"/>
    <property type="molecule type" value="Genomic_DNA"/>
</dbReference>
<evidence type="ECO:0000313" key="4">
    <source>
        <dbReference type="Proteomes" id="UP000325372"/>
    </source>
</evidence>
<dbReference type="RefSeq" id="WP_150865461.1">
    <property type="nucleotide sequence ID" value="NZ_VYXP01000013.1"/>
</dbReference>
<feature type="chain" id="PRO_5024325073" evidence="1">
    <location>
        <begin position="24"/>
        <end position="144"/>
    </location>
</feature>
<keyword evidence="4" id="KW-1185">Reference proteome</keyword>
<gene>
    <name evidence="3" type="ORF">F3N42_14810</name>
</gene>